<dbReference type="NCBIfam" id="TIGR01509">
    <property type="entry name" value="HAD-SF-IA-v3"/>
    <property type="match status" value="1"/>
</dbReference>
<dbReference type="InterPro" id="IPR036412">
    <property type="entry name" value="HAD-like_sf"/>
</dbReference>
<dbReference type="AlphaFoldDB" id="A0A5C8Z8L6"/>
<keyword evidence="2" id="KW-1185">Reference proteome</keyword>
<dbReference type="Gene3D" id="3.40.50.1000">
    <property type="entry name" value="HAD superfamily/HAD-like"/>
    <property type="match status" value="1"/>
</dbReference>
<accession>A0A5C8Z8L6</accession>
<reference evidence="1 2" key="1">
    <citation type="submission" date="2019-07" db="EMBL/GenBank/DDBJ databases">
        <title>Reinekea sp. strain SSH23 genome sequencing and assembly.</title>
        <authorList>
            <person name="Kim I."/>
        </authorList>
    </citation>
    <scope>NUCLEOTIDE SEQUENCE [LARGE SCALE GENOMIC DNA]</scope>
    <source>
        <strain evidence="1 2">SSH23</strain>
    </source>
</reference>
<protein>
    <submittedName>
        <fullName evidence="1">HAD-IA family hydrolase</fullName>
    </submittedName>
</protein>
<proteinExistence type="predicted"/>
<dbReference type="SUPFAM" id="SSF56784">
    <property type="entry name" value="HAD-like"/>
    <property type="match status" value="1"/>
</dbReference>
<dbReference type="PANTHER" id="PTHR43611">
    <property type="entry name" value="ALPHA-D-GLUCOSE 1-PHOSPHATE PHOSPHATASE"/>
    <property type="match status" value="1"/>
</dbReference>
<evidence type="ECO:0000313" key="1">
    <source>
        <dbReference type="EMBL" id="TXR53196.1"/>
    </source>
</evidence>
<dbReference type="InterPro" id="IPR006439">
    <property type="entry name" value="HAD-SF_hydro_IA"/>
</dbReference>
<dbReference type="PANTHER" id="PTHR43611:SF3">
    <property type="entry name" value="FLAVIN MONONUCLEOTIDE HYDROLASE 1, CHLOROPLATIC"/>
    <property type="match status" value="1"/>
</dbReference>
<dbReference type="Pfam" id="PF00702">
    <property type="entry name" value="Hydrolase"/>
    <property type="match status" value="1"/>
</dbReference>
<dbReference type="EMBL" id="VKAD01000001">
    <property type="protein sequence ID" value="TXR53196.1"/>
    <property type="molecule type" value="Genomic_DNA"/>
</dbReference>
<dbReference type="GO" id="GO:0016787">
    <property type="term" value="F:hydrolase activity"/>
    <property type="evidence" value="ECO:0007669"/>
    <property type="project" value="UniProtKB-KW"/>
</dbReference>
<name>A0A5C8Z8L6_9GAMM</name>
<dbReference type="InterPro" id="IPR023198">
    <property type="entry name" value="PGP-like_dom2"/>
</dbReference>
<evidence type="ECO:0000313" key="2">
    <source>
        <dbReference type="Proteomes" id="UP000321764"/>
    </source>
</evidence>
<dbReference type="InterPro" id="IPR023214">
    <property type="entry name" value="HAD_sf"/>
</dbReference>
<dbReference type="OrthoDB" id="367448at2"/>
<dbReference type="Proteomes" id="UP000321764">
    <property type="component" value="Unassembled WGS sequence"/>
</dbReference>
<dbReference type="Gene3D" id="1.10.150.240">
    <property type="entry name" value="Putative phosphatase, domain 2"/>
    <property type="match status" value="1"/>
</dbReference>
<organism evidence="1 2">
    <name type="scientific">Reinekea thalattae</name>
    <dbReference type="NCBI Taxonomy" id="2593301"/>
    <lineage>
        <taxon>Bacteria</taxon>
        <taxon>Pseudomonadati</taxon>
        <taxon>Pseudomonadota</taxon>
        <taxon>Gammaproteobacteria</taxon>
        <taxon>Oceanospirillales</taxon>
        <taxon>Saccharospirillaceae</taxon>
        <taxon>Reinekea</taxon>
    </lineage>
</organism>
<sequence>MRREASVRNTVLIDFDGVIRHWSSTELDNYAASLGLESNPLFPCAFSERHLLPAITGRISHEEWCDNVCFDLSKDYGQNVAEELVKKWYSLEAEIDYDFLTKIRSQPSFGQLVLVTNATSRLNNDLHSVGLEGEFDKVINSSEIGIAKPALNYFHIALKKLGVSKDNCVFIDDTPKNVEAARSLGIESLLHSNIQETLQFIEEKCA</sequence>
<comment type="caution">
    <text evidence="1">The sequence shown here is derived from an EMBL/GenBank/DDBJ whole genome shotgun (WGS) entry which is preliminary data.</text>
</comment>
<keyword evidence="1" id="KW-0378">Hydrolase</keyword>
<gene>
    <name evidence="1" type="ORF">FME95_01075</name>
</gene>